<proteinExistence type="predicted"/>
<name>A0A0K0VLS8_9VIRU</name>
<sequence>MQLLLIRHNRGWNRYFSWMEKILKMVDFLHDVTVEQNKLDFLYPVATAKNTNSKRCKYDPSGKWTPKKYTGIDLVVTNCQEESTRVASSLLEILEYWERNVIPYLENRKTGRADTYLKAAVVCIARCCVSNSLTPGITTQAERCFIKSTDSYICNILTKTTPRTEEQDDNTSLPPEIGEEAVEAVSHAIYKHWTMTYKSVKTNNNKKFGSTIALVHAWKKIAERYREYPVHKDRDVQLHHLINGTNTATAEKHAVDGTLLYAINTDAFVITSDYLFKLLLELVLSPHINIEWKIAMCKFVEKDAMKMISGFETDITKSAVDISGGSDDDGGGMTCEYGSKPVKECSSLYGSKFNPSRIMPRAANFWDFCRGGSSPSEIKFCMMFNEPSCNPVLSSGAGIFGVFTGCDKKNEEEEEVSVALNSLRNLLGVGENGVESSISTRRWREEGSVVCFNVCPLTIAGANLGYGEQKSKMTMPAGFWLKTIQRSIIDSVKRKRNSADKGSRTSDLLSDGGNFSISTVAFGCTDMLKQLTGISSFNVTVNYQEPIQANVRGADRLYGSQRIVSHSFPCLL</sequence>
<dbReference type="EMBL" id="KR820242">
    <property type="protein sequence ID" value="AKS10611.1"/>
    <property type="molecule type" value="Genomic_DNA"/>
</dbReference>
<reference evidence="1" key="1">
    <citation type="journal article" date="2015" name="BMC Evol. Biol.">
        <title>Characterization of fossilized relatives of the White Spot Syndrome Virus in genomes of decapod crustaceans.</title>
        <authorList>
            <person name="Rozenberg A."/>
            <person name="Brand P."/>
            <person name="Rivera N."/>
            <person name="Leese F."/>
            <person name="Schubart C.D."/>
        </authorList>
    </citation>
    <scope>NUCLEOTIDE SEQUENCE</scope>
    <source>
        <strain evidence="1">747*9</strain>
    </source>
</reference>
<protein>
    <submittedName>
        <fullName evidence="1">Wsv427-like protein</fullName>
    </submittedName>
</protein>
<organism evidence="1">
    <name type="scientific">Metopaulias depressus WSSV-like virus</name>
    <dbReference type="NCBI Taxonomy" id="1675544"/>
    <lineage>
        <taxon>Viruses</taxon>
        <taxon>Viruses incertae sedis</taxon>
        <taxon>Naldaviricetes</taxon>
        <taxon>Nimaviridae</taxon>
        <taxon>Whispovirus</taxon>
    </lineage>
</organism>
<evidence type="ECO:0000313" key="1">
    <source>
        <dbReference type="EMBL" id="AKS10611.1"/>
    </source>
</evidence>
<accession>A0A0K0VLS8</accession>